<evidence type="ECO:0008006" key="4">
    <source>
        <dbReference type="Google" id="ProtNLM"/>
    </source>
</evidence>
<dbReference type="PANTHER" id="PTHR37841:SF1">
    <property type="entry name" value="DUF3298 DOMAIN-CONTAINING PROTEIN"/>
    <property type="match status" value="1"/>
</dbReference>
<reference evidence="2 3" key="1">
    <citation type="submission" date="2017-04" db="EMBL/GenBank/DDBJ databases">
        <authorList>
            <person name="Afonso C.L."/>
            <person name="Miller P.J."/>
            <person name="Scott M.A."/>
            <person name="Spackman E."/>
            <person name="Goraichik I."/>
            <person name="Dimitrov K.M."/>
            <person name="Suarez D.L."/>
            <person name="Swayne D.E."/>
        </authorList>
    </citation>
    <scope>NUCLEOTIDE SEQUENCE [LARGE SCALE GENOMIC DNA]</scope>
    <source>
        <strain evidence="2 3">DSM 26133</strain>
    </source>
</reference>
<keyword evidence="1" id="KW-0732">Signal</keyword>
<feature type="chain" id="PRO_5012845650" description="WG containing repeat-containing protein" evidence="1">
    <location>
        <begin position="24"/>
        <end position="873"/>
    </location>
</feature>
<organism evidence="2 3">
    <name type="scientific">Reichenbachiella faecimaris</name>
    <dbReference type="NCBI Taxonomy" id="692418"/>
    <lineage>
        <taxon>Bacteria</taxon>
        <taxon>Pseudomonadati</taxon>
        <taxon>Bacteroidota</taxon>
        <taxon>Cytophagia</taxon>
        <taxon>Cytophagales</taxon>
        <taxon>Reichenbachiellaceae</taxon>
        <taxon>Reichenbachiella</taxon>
    </lineage>
</organism>
<evidence type="ECO:0000256" key="1">
    <source>
        <dbReference type="SAM" id="SignalP"/>
    </source>
</evidence>
<dbReference type="Pfam" id="PF14903">
    <property type="entry name" value="WG_beta_rep"/>
    <property type="match status" value="1"/>
</dbReference>
<dbReference type="OrthoDB" id="2485468at2"/>
<dbReference type="PROSITE" id="PS51257">
    <property type="entry name" value="PROKAR_LIPOPROTEIN"/>
    <property type="match status" value="1"/>
</dbReference>
<accession>A0A1W2GN33</accession>
<dbReference type="STRING" id="692418.SAMN04488029_3618"/>
<keyword evidence="3" id="KW-1185">Reference proteome</keyword>
<dbReference type="PANTHER" id="PTHR37841">
    <property type="entry name" value="GLR2918 PROTEIN"/>
    <property type="match status" value="1"/>
</dbReference>
<dbReference type="InterPro" id="IPR032774">
    <property type="entry name" value="WG_beta_rep"/>
</dbReference>
<dbReference type="Proteomes" id="UP000192472">
    <property type="component" value="Unassembled WGS sequence"/>
</dbReference>
<dbReference type="EMBL" id="FWYF01000004">
    <property type="protein sequence ID" value="SMD38073.1"/>
    <property type="molecule type" value="Genomic_DNA"/>
</dbReference>
<feature type="signal peptide" evidence="1">
    <location>
        <begin position="1"/>
        <end position="23"/>
    </location>
</feature>
<evidence type="ECO:0000313" key="2">
    <source>
        <dbReference type="EMBL" id="SMD38073.1"/>
    </source>
</evidence>
<name>A0A1W2GN33_REIFA</name>
<sequence length="873" mass="101063">MKKGFLFFFIFFLSCVSSQNLFAEKTKQAMRAYEKGDFEKAEDILTKSMEEDSLNPATEYVWALLYSNDAYPKYHLDTAHFYIEFACEHIKEQDEDHLDELEDADLYVYDLKNKKIAIDSMAFAVASTKNDIEAYEHFIQLYNDAADFDQAVTLRNQLVFAEVEAVHTWQVYAGFMRHYPEANQVEKAQIQYDKLIYEDKTRSGKIEDLERFLKEEPSTPYRHSIEKKIFEDYVGELDSDRMIDFFNKYNNPVLATRTLNMLYYLDRMTFSGLENDLKIKSNFMDSVNQLEELNKESLAIALRDENFQFLDLEGRVFLEGSYQRVQDNYKCGSVWDELLAVESEGAKQLINRNGDVIFDGYDGQVEDLGSGLLAVEEGGMVGVIHKSGFRLLSPGYEDLELVENSLLVFEKEGKLGVMSVTGKEYIRPAFDDIYRKGSFWIFQQGENFGVSSREQIKLARDTSFEVELLFEEVELINDKYIIGFLEDAEVLLNHHLEVITPESTRRINTRHETWVIEMDEGYTTFDPELGQLSSNVYQGVLQNAEWLGLTRNGKWFVYNKNIYDEPIIGIDSLKLLGEDIAIVFREKDGLAIFPNKMVVEIVEDQYLKSIGPKIQTDTHYLVVKEGGKNILYKDGIEQFRLECDELGYISDSAFYVKKNGKYGAVGRDGRLIMRIRYDAISVAENNVAPVLYNGKFGAYNFTDRVLLRLDYQEKIKSYNSDLFIVNEDGKYGLLDKYNEIKVEPGYEQIAYWSDSSFLGLNHGFWQIVKMSDGQVVLSDVLYYEFIKDSPSEKILLIRKEEGYGIYHSKKELIIPTVFHDVMNLGNDEVQLYFTETAVPEADIYVVVYYDTHGNKLFSEAYREEVYESLVCED</sequence>
<protein>
    <recommendedName>
        <fullName evidence="4">WG containing repeat-containing protein</fullName>
    </recommendedName>
</protein>
<dbReference type="AlphaFoldDB" id="A0A1W2GN33"/>
<dbReference type="RefSeq" id="WP_084374242.1">
    <property type="nucleotide sequence ID" value="NZ_FWYF01000004.1"/>
</dbReference>
<proteinExistence type="predicted"/>
<gene>
    <name evidence="2" type="ORF">SAMN04488029_3618</name>
</gene>
<evidence type="ECO:0000313" key="3">
    <source>
        <dbReference type="Proteomes" id="UP000192472"/>
    </source>
</evidence>